<dbReference type="EMBL" id="BOOY01000024">
    <property type="protein sequence ID" value="GIJ03745.1"/>
    <property type="molecule type" value="Genomic_DNA"/>
</dbReference>
<evidence type="ECO:0000256" key="2">
    <source>
        <dbReference type="ARBA" id="ARBA00049106"/>
    </source>
</evidence>
<reference evidence="3" key="1">
    <citation type="submission" date="2021-01" db="EMBL/GenBank/DDBJ databases">
        <title>Whole genome shotgun sequence of Spirilliplanes yamanashiensis NBRC 15828.</title>
        <authorList>
            <person name="Komaki H."/>
            <person name="Tamura T."/>
        </authorList>
    </citation>
    <scope>NUCLEOTIDE SEQUENCE</scope>
    <source>
        <strain evidence="3">NBRC 15828</strain>
    </source>
</reference>
<dbReference type="Pfam" id="PF04075">
    <property type="entry name" value="F420H2_quin_red"/>
    <property type="match status" value="1"/>
</dbReference>
<keyword evidence="4" id="KW-1185">Reference proteome</keyword>
<dbReference type="GO" id="GO:0005886">
    <property type="term" value="C:plasma membrane"/>
    <property type="evidence" value="ECO:0007669"/>
    <property type="project" value="TreeGrafter"/>
</dbReference>
<accession>A0A8J3Y9M2</accession>
<dbReference type="GO" id="GO:0070967">
    <property type="term" value="F:coenzyme F420 binding"/>
    <property type="evidence" value="ECO:0007669"/>
    <property type="project" value="TreeGrafter"/>
</dbReference>
<evidence type="ECO:0000313" key="3">
    <source>
        <dbReference type="EMBL" id="GIJ03745.1"/>
    </source>
</evidence>
<comment type="catalytic activity">
    <reaction evidence="2">
        <text>oxidized coenzyme F420-(gamma-L-Glu)(n) + a quinol + H(+) = reduced coenzyme F420-(gamma-L-Glu)(n) + a quinone</text>
        <dbReference type="Rhea" id="RHEA:39663"/>
        <dbReference type="Rhea" id="RHEA-COMP:12939"/>
        <dbReference type="Rhea" id="RHEA-COMP:14378"/>
        <dbReference type="ChEBI" id="CHEBI:15378"/>
        <dbReference type="ChEBI" id="CHEBI:24646"/>
        <dbReference type="ChEBI" id="CHEBI:132124"/>
        <dbReference type="ChEBI" id="CHEBI:133980"/>
        <dbReference type="ChEBI" id="CHEBI:139511"/>
    </reaction>
</comment>
<gene>
    <name evidence="3" type="ORF">Sya03_30970</name>
</gene>
<dbReference type="SUPFAM" id="SSF50475">
    <property type="entry name" value="FMN-binding split barrel"/>
    <property type="match status" value="1"/>
</dbReference>
<dbReference type="PANTHER" id="PTHR39428:SF1">
    <property type="entry name" value="F420H(2)-DEPENDENT QUINONE REDUCTASE RV1261C"/>
    <property type="match status" value="1"/>
</dbReference>
<evidence type="ECO:0000256" key="1">
    <source>
        <dbReference type="ARBA" id="ARBA00008710"/>
    </source>
</evidence>
<dbReference type="AlphaFoldDB" id="A0A8J3Y9M2"/>
<protein>
    <submittedName>
        <fullName evidence="3">Nitroreductase</fullName>
    </submittedName>
</protein>
<dbReference type="InterPro" id="IPR004378">
    <property type="entry name" value="F420H2_quin_Rdtase"/>
</dbReference>
<comment type="caution">
    <text evidence="3">The sequence shown here is derived from an EMBL/GenBank/DDBJ whole genome shotgun (WGS) entry which is preliminary data.</text>
</comment>
<dbReference type="NCBIfam" id="TIGR00026">
    <property type="entry name" value="hi_GC_TIGR00026"/>
    <property type="match status" value="1"/>
</dbReference>
<evidence type="ECO:0000313" key="4">
    <source>
        <dbReference type="Proteomes" id="UP000652013"/>
    </source>
</evidence>
<dbReference type="GO" id="GO:0016491">
    <property type="term" value="F:oxidoreductase activity"/>
    <property type="evidence" value="ECO:0007669"/>
    <property type="project" value="InterPro"/>
</dbReference>
<name>A0A8J3Y9M2_9ACTN</name>
<sequence length="163" mass="18405">MVTTSDEHRTKSPWLPPRWFIRFAWAVHRGLFRGSGGRIGLSRPRGNKYGMLRLTATGRRSGQPRSVILGYFEDGPNLVSMAMNGWGEPEPAWWLNLQANPDATVELVDGRRAVRGRAATGDERTRLWARWREIDRHLDGYAARRPSETAVVVLEPRPDASGT</sequence>
<proteinExistence type="inferred from homology"/>
<dbReference type="Proteomes" id="UP000652013">
    <property type="component" value="Unassembled WGS sequence"/>
</dbReference>
<dbReference type="InterPro" id="IPR012349">
    <property type="entry name" value="Split_barrel_FMN-bd"/>
</dbReference>
<dbReference type="Gene3D" id="2.30.110.10">
    <property type="entry name" value="Electron Transport, Fmn-binding Protein, Chain A"/>
    <property type="match status" value="1"/>
</dbReference>
<comment type="similarity">
    <text evidence="1">Belongs to the F420H(2)-dependent quinone reductase family.</text>
</comment>
<organism evidence="3 4">
    <name type="scientific">Spirilliplanes yamanashiensis</name>
    <dbReference type="NCBI Taxonomy" id="42233"/>
    <lineage>
        <taxon>Bacteria</taxon>
        <taxon>Bacillati</taxon>
        <taxon>Actinomycetota</taxon>
        <taxon>Actinomycetes</taxon>
        <taxon>Micromonosporales</taxon>
        <taxon>Micromonosporaceae</taxon>
        <taxon>Spirilliplanes</taxon>
    </lineage>
</organism>
<dbReference type="PANTHER" id="PTHR39428">
    <property type="entry name" value="F420H(2)-DEPENDENT QUINONE REDUCTASE RV1261C"/>
    <property type="match status" value="1"/>
</dbReference>